<protein>
    <recommendedName>
        <fullName evidence="6">FMN dependent NADH:quinone oxidoreductase</fullName>
        <ecNumber evidence="6">1.6.5.-</ecNumber>
    </recommendedName>
    <alternativeName>
        <fullName evidence="6">Azo-dye reductase</fullName>
    </alternativeName>
    <alternativeName>
        <fullName evidence="6">FMN-dependent NADH-azo compound oxidoreductase</fullName>
    </alternativeName>
    <alternativeName>
        <fullName evidence="6">FMN-dependent NADH-azoreductase</fullName>
        <ecNumber evidence="6">1.7.1.17</ecNumber>
    </alternativeName>
</protein>
<dbReference type="Pfam" id="PF02525">
    <property type="entry name" value="Flavodoxin_2"/>
    <property type="match status" value="1"/>
</dbReference>
<dbReference type="RefSeq" id="WP_206562005.1">
    <property type="nucleotide sequence ID" value="NZ_JAFKCZ010000016.1"/>
</dbReference>
<dbReference type="InterPro" id="IPR029039">
    <property type="entry name" value="Flavoprotein-like_sf"/>
</dbReference>
<evidence type="ECO:0000256" key="5">
    <source>
        <dbReference type="ARBA" id="ARBA00048542"/>
    </source>
</evidence>
<comment type="catalytic activity">
    <reaction evidence="5">
        <text>N,N-dimethyl-1,4-phenylenediamine + anthranilate + 2 NAD(+) = 2-(4-dimethylaminophenyl)diazenylbenzoate + 2 NADH + 2 H(+)</text>
        <dbReference type="Rhea" id="RHEA:55872"/>
        <dbReference type="ChEBI" id="CHEBI:15378"/>
        <dbReference type="ChEBI" id="CHEBI:15783"/>
        <dbReference type="ChEBI" id="CHEBI:16567"/>
        <dbReference type="ChEBI" id="CHEBI:57540"/>
        <dbReference type="ChEBI" id="CHEBI:57945"/>
        <dbReference type="ChEBI" id="CHEBI:71579"/>
        <dbReference type="EC" id="1.7.1.17"/>
    </reaction>
    <physiologicalReaction direction="right-to-left" evidence="5">
        <dbReference type="Rhea" id="RHEA:55874"/>
    </physiologicalReaction>
</comment>
<reference evidence="9" key="1">
    <citation type="submission" date="2021-02" db="EMBL/GenBank/DDBJ databases">
        <title>PHA producing bacteria isolated from coastal sediment in Guangdong, Shenzhen.</title>
        <authorList>
            <person name="Zheng W."/>
            <person name="Yu S."/>
            <person name="Huang Y."/>
        </authorList>
    </citation>
    <scope>NUCLEOTIDE SEQUENCE</scope>
    <source>
        <strain evidence="9">TN14-10</strain>
    </source>
</reference>
<comment type="catalytic activity">
    <reaction evidence="6">
        <text>2 a quinone + NADH + H(+) = 2 a 1,4-benzosemiquinone + NAD(+)</text>
        <dbReference type="Rhea" id="RHEA:65952"/>
        <dbReference type="ChEBI" id="CHEBI:15378"/>
        <dbReference type="ChEBI" id="CHEBI:57540"/>
        <dbReference type="ChEBI" id="CHEBI:57945"/>
        <dbReference type="ChEBI" id="CHEBI:132124"/>
        <dbReference type="ChEBI" id="CHEBI:134225"/>
    </reaction>
</comment>
<evidence type="ECO:0000259" key="8">
    <source>
        <dbReference type="Pfam" id="PF02525"/>
    </source>
</evidence>
<comment type="caution">
    <text evidence="9">The sequence shown here is derived from an EMBL/GenBank/DDBJ whole genome shotgun (WGS) entry which is preliminary data.</text>
</comment>
<comment type="cofactor">
    <cofactor evidence="6">
        <name>FMN</name>
        <dbReference type="ChEBI" id="CHEBI:58210"/>
    </cofactor>
    <text evidence="6">Binds 1 FMN per subunit.</text>
</comment>
<evidence type="ECO:0000313" key="9">
    <source>
        <dbReference type="EMBL" id="MBN7798556.1"/>
    </source>
</evidence>
<evidence type="ECO:0000313" key="10">
    <source>
        <dbReference type="Proteomes" id="UP000664303"/>
    </source>
</evidence>
<feature type="binding site" evidence="6">
    <location>
        <begin position="23"/>
        <end position="25"/>
    </location>
    <ligand>
        <name>FMN</name>
        <dbReference type="ChEBI" id="CHEBI:58210"/>
    </ligand>
</feature>
<dbReference type="InterPro" id="IPR050104">
    <property type="entry name" value="FMN-dep_NADH:Q_OxRdtase_AzoR1"/>
</dbReference>
<dbReference type="SUPFAM" id="SSF52218">
    <property type="entry name" value="Flavoproteins"/>
    <property type="match status" value="1"/>
</dbReference>
<dbReference type="Gene3D" id="3.40.50.360">
    <property type="match status" value="1"/>
</dbReference>
<comment type="function">
    <text evidence="6">Quinone reductase that provides resistance to thiol-specific stress caused by electrophilic quinones.</text>
</comment>
<comment type="function">
    <text evidence="6">Also exhibits azoreductase activity. Catalyzes the reductive cleavage of the azo bond in aromatic azo compounds to the corresponding amines.</text>
</comment>
<dbReference type="InterPro" id="IPR023048">
    <property type="entry name" value="NADH:quinone_OxRdtase_FMN_depd"/>
</dbReference>
<dbReference type="GO" id="GO:0016652">
    <property type="term" value="F:oxidoreductase activity, acting on NAD(P)H as acceptor"/>
    <property type="evidence" value="ECO:0007669"/>
    <property type="project" value="UniProtKB-UniRule"/>
</dbReference>
<evidence type="ECO:0000256" key="7">
    <source>
        <dbReference type="SAM" id="MobiDB-lite"/>
    </source>
</evidence>
<keyword evidence="10" id="KW-1185">Reference proteome</keyword>
<dbReference type="GO" id="GO:0016655">
    <property type="term" value="F:oxidoreductase activity, acting on NAD(P)H, quinone or similar compound as acceptor"/>
    <property type="evidence" value="ECO:0007669"/>
    <property type="project" value="InterPro"/>
</dbReference>
<feature type="binding site" evidence="6">
    <location>
        <position position="10"/>
    </location>
    <ligand>
        <name>FMN</name>
        <dbReference type="ChEBI" id="CHEBI:58210"/>
    </ligand>
</feature>
<name>A0A939ILN0_9GAMM</name>
<keyword evidence="3 6" id="KW-0560">Oxidoreductase</keyword>
<evidence type="ECO:0000256" key="1">
    <source>
        <dbReference type="ARBA" id="ARBA00022630"/>
    </source>
</evidence>
<feature type="domain" description="Flavodoxin-like fold" evidence="8">
    <location>
        <begin position="3"/>
        <end position="211"/>
    </location>
</feature>
<dbReference type="PANTHER" id="PTHR43741:SF2">
    <property type="entry name" value="FMN-DEPENDENT NADH:QUINONE OXIDOREDUCTASE"/>
    <property type="match status" value="1"/>
</dbReference>
<dbReference type="EC" id="1.7.1.17" evidence="6"/>
<sequence length="236" mass="26207">MKTILHIDSSARRGDNPVSGHGSISRRLGARFIREWTQHSSAHRVIHRDVGLCPPPFISQDWIAAAFTPPAQRSPAQVELLALSDQLIDEVRRADVIVITAPMYNYGMPAALKAWFDQIVRVNETFTFDLDRGDFPLAPVFSGKTLVLLASTGEFGFGLGGVREHMNHLGPHIEVLGHYLGVERFHEIRVEYQEFGDDRHAASIERARRAVVDLAGELIGSTPKKWPPDTASAALR</sequence>
<dbReference type="Proteomes" id="UP000664303">
    <property type="component" value="Unassembled WGS sequence"/>
</dbReference>
<proteinExistence type="inferred from homology"/>
<evidence type="ECO:0000256" key="3">
    <source>
        <dbReference type="ARBA" id="ARBA00023002"/>
    </source>
</evidence>
<dbReference type="GO" id="GO:0009055">
    <property type="term" value="F:electron transfer activity"/>
    <property type="evidence" value="ECO:0007669"/>
    <property type="project" value="UniProtKB-UniRule"/>
</dbReference>
<dbReference type="PANTHER" id="PTHR43741">
    <property type="entry name" value="FMN-DEPENDENT NADH-AZOREDUCTASE 1"/>
    <property type="match status" value="1"/>
</dbReference>
<evidence type="ECO:0000256" key="4">
    <source>
        <dbReference type="ARBA" id="ARBA00023027"/>
    </source>
</evidence>
<dbReference type="HAMAP" id="MF_01216">
    <property type="entry name" value="Azoreductase_type1"/>
    <property type="match status" value="1"/>
</dbReference>
<accession>A0A939ILN0</accession>
<comment type="similarity">
    <text evidence="6">Belongs to the azoreductase type 1 family.</text>
</comment>
<gene>
    <name evidence="6" type="primary">azoR</name>
    <name evidence="9" type="ORF">JYP50_18280</name>
</gene>
<dbReference type="EMBL" id="JAFKCZ010000016">
    <property type="protein sequence ID" value="MBN7798556.1"/>
    <property type="molecule type" value="Genomic_DNA"/>
</dbReference>
<evidence type="ECO:0000256" key="2">
    <source>
        <dbReference type="ARBA" id="ARBA00022643"/>
    </source>
</evidence>
<dbReference type="EC" id="1.6.5.-" evidence="6"/>
<comment type="subunit">
    <text evidence="6">Homodimer.</text>
</comment>
<comment type="caution">
    <text evidence="6">Lacks conserved residue(s) required for the propagation of feature annotation.</text>
</comment>
<dbReference type="InterPro" id="IPR003680">
    <property type="entry name" value="Flavodoxin_fold"/>
</dbReference>
<dbReference type="AlphaFoldDB" id="A0A939ILN0"/>
<feature type="region of interest" description="Disordered" evidence="7">
    <location>
        <begin position="1"/>
        <end position="23"/>
    </location>
</feature>
<keyword evidence="4 6" id="KW-0520">NAD</keyword>
<organism evidence="9 10">
    <name type="scientific">Parahaliea mediterranea</name>
    <dbReference type="NCBI Taxonomy" id="651086"/>
    <lineage>
        <taxon>Bacteria</taxon>
        <taxon>Pseudomonadati</taxon>
        <taxon>Pseudomonadota</taxon>
        <taxon>Gammaproteobacteria</taxon>
        <taxon>Cellvibrionales</taxon>
        <taxon>Halieaceae</taxon>
        <taxon>Parahaliea</taxon>
    </lineage>
</organism>
<dbReference type="GO" id="GO:0010181">
    <property type="term" value="F:FMN binding"/>
    <property type="evidence" value="ECO:0007669"/>
    <property type="project" value="UniProtKB-UniRule"/>
</dbReference>
<keyword evidence="1 6" id="KW-0285">Flavoprotein</keyword>
<evidence type="ECO:0000256" key="6">
    <source>
        <dbReference type="HAMAP-Rule" id="MF_01216"/>
    </source>
</evidence>
<keyword evidence="2 6" id="KW-0288">FMN</keyword>